<accession>A0A453KVF5</accession>
<dbReference type="Gramene" id="AET5Gv20525900.2">
    <property type="protein sequence ID" value="AET5Gv20525900.2"/>
    <property type="gene ID" value="AET5Gv20525900"/>
</dbReference>
<dbReference type="Proteomes" id="UP000015105">
    <property type="component" value="Chromosome 5D"/>
</dbReference>
<reference evidence="2" key="1">
    <citation type="journal article" date="2014" name="Science">
        <title>Ancient hybridizations among the ancestral genomes of bread wheat.</title>
        <authorList>
            <consortium name="International Wheat Genome Sequencing Consortium,"/>
            <person name="Marcussen T."/>
            <person name="Sandve S.R."/>
            <person name="Heier L."/>
            <person name="Spannagl M."/>
            <person name="Pfeifer M."/>
            <person name="Jakobsen K.S."/>
            <person name="Wulff B.B."/>
            <person name="Steuernagel B."/>
            <person name="Mayer K.F."/>
            <person name="Olsen O.A."/>
        </authorList>
    </citation>
    <scope>NUCLEOTIDE SEQUENCE [LARGE SCALE GENOMIC DNA]</scope>
    <source>
        <strain evidence="2">cv. AL8/78</strain>
    </source>
</reference>
<keyword evidence="2" id="KW-1185">Reference proteome</keyword>
<reference evidence="2" key="2">
    <citation type="journal article" date="2017" name="Nat. Plants">
        <title>The Aegilops tauschii genome reveals multiple impacts of transposons.</title>
        <authorList>
            <person name="Zhao G."/>
            <person name="Zou C."/>
            <person name="Li K."/>
            <person name="Wang K."/>
            <person name="Li T."/>
            <person name="Gao L."/>
            <person name="Zhang X."/>
            <person name="Wang H."/>
            <person name="Yang Z."/>
            <person name="Liu X."/>
            <person name="Jiang W."/>
            <person name="Mao L."/>
            <person name="Kong X."/>
            <person name="Jiao Y."/>
            <person name="Jia J."/>
        </authorList>
    </citation>
    <scope>NUCLEOTIDE SEQUENCE [LARGE SCALE GENOMIC DNA]</scope>
    <source>
        <strain evidence="2">cv. AL8/78</strain>
    </source>
</reference>
<reference evidence="1" key="3">
    <citation type="journal article" date="2017" name="Nature">
        <title>Genome sequence of the progenitor of the wheat D genome Aegilops tauschii.</title>
        <authorList>
            <person name="Luo M.C."/>
            <person name="Gu Y.Q."/>
            <person name="Puiu D."/>
            <person name="Wang H."/>
            <person name="Twardziok S.O."/>
            <person name="Deal K.R."/>
            <person name="Huo N."/>
            <person name="Zhu T."/>
            <person name="Wang L."/>
            <person name="Wang Y."/>
            <person name="McGuire P.E."/>
            <person name="Liu S."/>
            <person name="Long H."/>
            <person name="Ramasamy R.K."/>
            <person name="Rodriguez J.C."/>
            <person name="Van S.L."/>
            <person name="Yuan L."/>
            <person name="Wang Z."/>
            <person name="Xia Z."/>
            <person name="Xiao L."/>
            <person name="Anderson O.D."/>
            <person name="Ouyang S."/>
            <person name="Liang Y."/>
            <person name="Zimin A.V."/>
            <person name="Pertea G."/>
            <person name="Qi P."/>
            <person name="Bennetzen J.L."/>
            <person name="Dai X."/>
            <person name="Dawson M.W."/>
            <person name="Muller H.G."/>
            <person name="Kugler K."/>
            <person name="Rivarola-Duarte L."/>
            <person name="Spannagl M."/>
            <person name="Mayer K.F.X."/>
            <person name="Lu F.H."/>
            <person name="Bevan M.W."/>
            <person name="Leroy P."/>
            <person name="Li P."/>
            <person name="You F.M."/>
            <person name="Sun Q."/>
            <person name="Liu Z."/>
            <person name="Lyons E."/>
            <person name="Wicker T."/>
            <person name="Salzberg S.L."/>
            <person name="Devos K.M."/>
            <person name="Dvorak J."/>
        </authorList>
    </citation>
    <scope>NUCLEOTIDE SEQUENCE [LARGE SCALE GENOMIC DNA]</scope>
    <source>
        <strain evidence="1">cv. AL8/78</strain>
    </source>
</reference>
<dbReference type="EnsemblPlants" id="AET5Gv20525900.2">
    <property type="protein sequence ID" value="AET5Gv20525900.2"/>
    <property type="gene ID" value="AET5Gv20525900"/>
</dbReference>
<organism evidence="1 2">
    <name type="scientific">Aegilops tauschii subsp. strangulata</name>
    <name type="common">Goatgrass</name>
    <dbReference type="NCBI Taxonomy" id="200361"/>
    <lineage>
        <taxon>Eukaryota</taxon>
        <taxon>Viridiplantae</taxon>
        <taxon>Streptophyta</taxon>
        <taxon>Embryophyta</taxon>
        <taxon>Tracheophyta</taxon>
        <taxon>Spermatophyta</taxon>
        <taxon>Magnoliopsida</taxon>
        <taxon>Liliopsida</taxon>
        <taxon>Poales</taxon>
        <taxon>Poaceae</taxon>
        <taxon>BOP clade</taxon>
        <taxon>Pooideae</taxon>
        <taxon>Triticodae</taxon>
        <taxon>Triticeae</taxon>
        <taxon>Triticinae</taxon>
        <taxon>Aegilops</taxon>
    </lineage>
</organism>
<protein>
    <submittedName>
        <fullName evidence="1">Uncharacterized protein</fullName>
    </submittedName>
</protein>
<evidence type="ECO:0000313" key="1">
    <source>
        <dbReference type="EnsemblPlants" id="AET5Gv20525900.4"/>
    </source>
</evidence>
<name>A0A453KVF5_AEGTS</name>
<reference evidence="1" key="5">
    <citation type="journal article" date="2021" name="G3 (Bethesda)">
        <title>Aegilops tauschii genome assembly Aet v5.0 features greater sequence contiguity and improved annotation.</title>
        <authorList>
            <person name="Wang L."/>
            <person name="Zhu T."/>
            <person name="Rodriguez J.C."/>
            <person name="Deal K.R."/>
            <person name="Dubcovsky J."/>
            <person name="McGuire P.E."/>
            <person name="Lux T."/>
            <person name="Spannagl M."/>
            <person name="Mayer K.F.X."/>
            <person name="Baldrich P."/>
            <person name="Meyers B.C."/>
            <person name="Huo N."/>
            <person name="Gu Y.Q."/>
            <person name="Zhou H."/>
            <person name="Devos K.M."/>
            <person name="Bennetzen J.L."/>
            <person name="Unver T."/>
            <person name="Budak H."/>
            <person name="Gulick P.J."/>
            <person name="Galiba G."/>
            <person name="Kalapos B."/>
            <person name="Nelson D.R."/>
            <person name="Li P."/>
            <person name="You F.M."/>
            <person name="Luo M.C."/>
            <person name="Dvorak J."/>
        </authorList>
    </citation>
    <scope>NUCLEOTIDE SEQUENCE [LARGE SCALE GENOMIC DNA]</scope>
    <source>
        <strain evidence="1">cv. AL8/78</strain>
    </source>
</reference>
<sequence>MVLVFVQLNATFSLHSCLMNTPPWGMECKVRRCLSGLGIDAVIYIVYPMCFWFEIAARIVDVQHSSMHV</sequence>
<dbReference type="EnsemblPlants" id="AET5Gv20525900.4">
    <property type="protein sequence ID" value="AET5Gv20525900.4"/>
    <property type="gene ID" value="AET5Gv20525900"/>
</dbReference>
<dbReference type="AlphaFoldDB" id="A0A453KVF5"/>
<proteinExistence type="predicted"/>
<reference evidence="1" key="4">
    <citation type="submission" date="2019-03" db="UniProtKB">
        <authorList>
            <consortium name="EnsemblPlants"/>
        </authorList>
    </citation>
    <scope>IDENTIFICATION</scope>
</reference>
<dbReference type="Gramene" id="AET5Gv20525900.4">
    <property type="protein sequence ID" value="AET5Gv20525900.4"/>
    <property type="gene ID" value="AET5Gv20525900"/>
</dbReference>
<evidence type="ECO:0000313" key="2">
    <source>
        <dbReference type="Proteomes" id="UP000015105"/>
    </source>
</evidence>